<organism evidence="2 3">
    <name type="scientific">Podospora fimiseda</name>
    <dbReference type="NCBI Taxonomy" id="252190"/>
    <lineage>
        <taxon>Eukaryota</taxon>
        <taxon>Fungi</taxon>
        <taxon>Dikarya</taxon>
        <taxon>Ascomycota</taxon>
        <taxon>Pezizomycotina</taxon>
        <taxon>Sordariomycetes</taxon>
        <taxon>Sordariomycetidae</taxon>
        <taxon>Sordariales</taxon>
        <taxon>Podosporaceae</taxon>
        <taxon>Podospora</taxon>
    </lineage>
</organism>
<name>A0AAN7BKQ7_9PEZI</name>
<evidence type="ECO:0000313" key="3">
    <source>
        <dbReference type="Proteomes" id="UP001301958"/>
    </source>
</evidence>
<keyword evidence="3" id="KW-1185">Reference proteome</keyword>
<reference evidence="2" key="2">
    <citation type="submission" date="2023-05" db="EMBL/GenBank/DDBJ databases">
        <authorList>
            <consortium name="Lawrence Berkeley National Laboratory"/>
            <person name="Steindorff A."/>
            <person name="Hensen N."/>
            <person name="Bonometti L."/>
            <person name="Westerberg I."/>
            <person name="Brannstrom I.O."/>
            <person name="Guillou S."/>
            <person name="Cros-Aarteil S."/>
            <person name="Calhoun S."/>
            <person name="Haridas S."/>
            <person name="Kuo A."/>
            <person name="Mondo S."/>
            <person name="Pangilinan J."/>
            <person name="Riley R."/>
            <person name="Labutti K."/>
            <person name="Andreopoulos B."/>
            <person name="Lipzen A."/>
            <person name="Chen C."/>
            <person name="Yanf M."/>
            <person name="Daum C."/>
            <person name="Ng V."/>
            <person name="Clum A."/>
            <person name="Ohm R."/>
            <person name="Martin F."/>
            <person name="Silar P."/>
            <person name="Natvig D."/>
            <person name="Lalanne C."/>
            <person name="Gautier V."/>
            <person name="Ament-Velasquez S.L."/>
            <person name="Kruys A."/>
            <person name="Hutchinson M.I."/>
            <person name="Powell A.J."/>
            <person name="Barry K."/>
            <person name="Miller A.N."/>
            <person name="Grigoriev I.V."/>
            <person name="Debuchy R."/>
            <person name="Gladieux P."/>
            <person name="Thoren M.H."/>
            <person name="Johannesson H."/>
        </authorList>
    </citation>
    <scope>NUCLEOTIDE SEQUENCE</scope>
    <source>
        <strain evidence="2">CBS 990.96</strain>
    </source>
</reference>
<protein>
    <submittedName>
        <fullName evidence="2">Uncharacterized protein</fullName>
    </submittedName>
</protein>
<proteinExistence type="predicted"/>
<gene>
    <name evidence="2" type="ORF">QBC38DRAFT_282058</name>
</gene>
<accession>A0AAN7BKQ7</accession>
<sequence length="229" mass="26503">MTLVIQSVLSTCISKCVLCTSRPASQPCIFTQQELLYPYTSSYASEAIRIPTTVFFFHHRDIEVDFERPDVAFFGLMTSHHSTARKKSLGAYIPKVVVAFHGTWFLYPLTHTFTLHGVDFLMCCSRKMSPFVTSNFYFLLATPTTNWNFLFLLSDMHKRGRTQTNGSRYHWFSISPLYSLSLRMVFLSPRSFGLAVWKDCSSGKRTNPSMYLFKTTRFFTPSMYRFTEP</sequence>
<comment type="caution">
    <text evidence="2">The sequence shown here is derived from an EMBL/GenBank/DDBJ whole genome shotgun (WGS) entry which is preliminary data.</text>
</comment>
<evidence type="ECO:0000256" key="1">
    <source>
        <dbReference type="SAM" id="Phobius"/>
    </source>
</evidence>
<evidence type="ECO:0000313" key="2">
    <source>
        <dbReference type="EMBL" id="KAK4224993.1"/>
    </source>
</evidence>
<reference evidence="2" key="1">
    <citation type="journal article" date="2023" name="Mol. Phylogenet. Evol.">
        <title>Genome-scale phylogeny and comparative genomics of the fungal order Sordariales.</title>
        <authorList>
            <person name="Hensen N."/>
            <person name="Bonometti L."/>
            <person name="Westerberg I."/>
            <person name="Brannstrom I.O."/>
            <person name="Guillou S."/>
            <person name="Cros-Aarteil S."/>
            <person name="Calhoun S."/>
            <person name="Haridas S."/>
            <person name="Kuo A."/>
            <person name="Mondo S."/>
            <person name="Pangilinan J."/>
            <person name="Riley R."/>
            <person name="LaButti K."/>
            <person name="Andreopoulos B."/>
            <person name="Lipzen A."/>
            <person name="Chen C."/>
            <person name="Yan M."/>
            <person name="Daum C."/>
            <person name="Ng V."/>
            <person name="Clum A."/>
            <person name="Steindorff A."/>
            <person name="Ohm R.A."/>
            <person name="Martin F."/>
            <person name="Silar P."/>
            <person name="Natvig D.O."/>
            <person name="Lalanne C."/>
            <person name="Gautier V."/>
            <person name="Ament-Velasquez S.L."/>
            <person name="Kruys A."/>
            <person name="Hutchinson M.I."/>
            <person name="Powell A.J."/>
            <person name="Barry K."/>
            <person name="Miller A.N."/>
            <person name="Grigoriev I.V."/>
            <person name="Debuchy R."/>
            <person name="Gladieux P."/>
            <person name="Hiltunen Thoren M."/>
            <person name="Johannesson H."/>
        </authorList>
    </citation>
    <scope>NUCLEOTIDE SEQUENCE</scope>
    <source>
        <strain evidence="2">CBS 990.96</strain>
    </source>
</reference>
<dbReference type="EMBL" id="MU865378">
    <property type="protein sequence ID" value="KAK4224993.1"/>
    <property type="molecule type" value="Genomic_DNA"/>
</dbReference>
<feature type="transmembrane region" description="Helical" evidence="1">
    <location>
        <begin position="89"/>
        <end position="107"/>
    </location>
</feature>
<keyword evidence="1" id="KW-0812">Transmembrane</keyword>
<dbReference type="Proteomes" id="UP001301958">
    <property type="component" value="Unassembled WGS sequence"/>
</dbReference>
<keyword evidence="1" id="KW-1133">Transmembrane helix</keyword>
<feature type="transmembrane region" description="Helical" evidence="1">
    <location>
        <begin position="136"/>
        <end position="153"/>
    </location>
</feature>
<keyword evidence="1" id="KW-0472">Membrane</keyword>
<dbReference type="AlphaFoldDB" id="A0AAN7BKQ7"/>